<proteinExistence type="predicted"/>
<sequence length="178" mass="19887">MEMMFSILRMLNLKAIARRIFNIFTCIFFLKIFSLQGLYEMKEEPLVVLAASGGGCMDRTSGRESVIGERDQVSSVGKERNIDEVLLKSSTCFAYTTKFCRKEHQALAFSFSNKQLESIVIISPLEPKVTVSGEEQSAVATATRGTTTFDHLAMQLAIQIIKWIKGAAVVENNSHNRL</sequence>
<keyword evidence="1" id="KW-1133">Transmembrane helix</keyword>
<protein>
    <submittedName>
        <fullName evidence="2">Uncharacterized protein</fullName>
    </submittedName>
</protein>
<dbReference type="AlphaFoldDB" id="A0AAD4TJH5"/>
<dbReference type="EMBL" id="JAJJMB010001069">
    <property type="protein sequence ID" value="KAI3959361.1"/>
    <property type="molecule type" value="Genomic_DNA"/>
</dbReference>
<dbReference type="Proteomes" id="UP001202328">
    <property type="component" value="Unassembled WGS sequence"/>
</dbReference>
<evidence type="ECO:0000256" key="1">
    <source>
        <dbReference type="SAM" id="Phobius"/>
    </source>
</evidence>
<feature type="transmembrane region" description="Helical" evidence="1">
    <location>
        <begin position="20"/>
        <end position="39"/>
    </location>
</feature>
<accession>A0AAD4TJH5</accession>
<keyword evidence="1" id="KW-0472">Membrane</keyword>
<evidence type="ECO:0000313" key="2">
    <source>
        <dbReference type="EMBL" id="KAI3959361.1"/>
    </source>
</evidence>
<comment type="caution">
    <text evidence="2">The sequence shown here is derived from an EMBL/GenBank/DDBJ whole genome shotgun (WGS) entry which is preliminary data.</text>
</comment>
<organism evidence="2 3">
    <name type="scientific">Papaver atlanticum</name>
    <dbReference type="NCBI Taxonomy" id="357466"/>
    <lineage>
        <taxon>Eukaryota</taxon>
        <taxon>Viridiplantae</taxon>
        <taxon>Streptophyta</taxon>
        <taxon>Embryophyta</taxon>
        <taxon>Tracheophyta</taxon>
        <taxon>Spermatophyta</taxon>
        <taxon>Magnoliopsida</taxon>
        <taxon>Ranunculales</taxon>
        <taxon>Papaveraceae</taxon>
        <taxon>Papaveroideae</taxon>
        <taxon>Papaver</taxon>
    </lineage>
</organism>
<reference evidence="2" key="1">
    <citation type="submission" date="2022-04" db="EMBL/GenBank/DDBJ databases">
        <title>A functionally conserved STORR gene fusion in Papaver species that diverged 16.8 million years ago.</title>
        <authorList>
            <person name="Catania T."/>
        </authorList>
    </citation>
    <scope>NUCLEOTIDE SEQUENCE</scope>
    <source>
        <strain evidence="2">S-188037</strain>
    </source>
</reference>
<keyword evidence="3" id="KW-1185">Reference proteome</keyword>
<name>A0AAD4TJH5_9MAGN</name>
<keyword evidence="1" id="KW-0812">Transmembrane</keyword>
<evidence type="ECO:0000313" key="3">
    <source>
        <dbReference type="Proteomes" id="UP001202328"/>
    </source>
</evidence>
<gene>
    <name evidence="2" type="ORF">MKW98_018951</name>
</gene>